<dbReference type="RefSeq" id="WP_243740273.1">
    <property type="nucleotide sequence ID" value="NZ_SNYJ01000024.1"/>
</dbReference>
<evidence type="ECO:0000313" key="1">
    <source>
        <dbReference type="EMBL" id="TDQ34639.1"/>
    </source>
</evidence>
<name>A0A4R6TQ58_9BACI</name>
<organism evidence="1 2">
    <name type="scientific">Aureibacillus halotolerans</name>
    <dbReference type="NCBI Taxonomy" id="1508390"/>
    <lineage>
        <taxon>Bacteria</taxon>
        <taxon>Bacillati</taxon>
        <taxon>Bacillota</taxon>
        <taxon>Bacilli</taxon>
        <taxon>Bacillales</taxon>
        <taxon>Bacillaceae</taxon>
        <taxon>Aureibacillus</taxon>
    </lineage>
</organism>
<protein>
    <submittedName>
        <fullName evidence="1">Uncharacterized protein (TIGR02677 family)</fullName>
    </submittedName>
</protein>
<sequence>MTEQMVQRRVREATYLAAEKAWSYRVILRFCFTQHERMKQFLYIEDIEAYLKTLPSFSHYDLDDVQQDVQQLVQWGNLKAQQETGRVNTVDEFKKKRFRYQCTPFTVEFERTLVRMEQQGDEFGGSLERSQFQRLYEKLQLVQDSLTSTITDEECAQRWDDVMMYFRAITENTSDYFAHIDGEQANERMQQEAFLVYKDRFTSYLRDFIRSLQRMGLHIQSLLNELTPRETTAFFEQVARHKAKVVHFEETDETAVLQEYAERWRNLADWFIGSETRQSEFSLIQERTAETIRRVTRTAQQLGERDQHFRSRKKDYLHLAEWFEGLTSMEEAHRLSAAVFGVFHTKHLQAEPKVTENIYMDVWETEASVHETTPRIRNYGEKTKAGAVEEHKAEKEAQREAFLAQRKQERLIVERYINGNEIRFRDLHTIEPPVRKLFLSWLSRAMMKETRQIKTEFGHDVVVHIDLSAPPVLLTAEDGELQLPDVVFKFKEGAGS</sequence>
<dbReference type="Proteomes" id="UP000295632">
    <property type="component" value="Unassembled WGS sequence"/>
</dbReference>
<evidence type="ECO:0000313" key="2">
    <source>
        <dbReference type="Proteomes" id="UP000295632"/>
    </source>
</evidence>
<comment type="caution">
    <text evidence="1">The sequence shown here is derived from an EMBL/GenBank/DDBJ whole genome shotgun (WGS) entry which is preliminary data.</text>
</comment>
<keyword evidence="2" id="KW-1185">Reference proteome</keyword>
<reference evidence="1 2" key="1">
    <citation type="submission" date="2019-03" db="EMBL/GenBank/DDBJ databases">
        <title>Genomic Encyclopedia of Type Strains, Phase IV (KMG-IV): sequencing the most valuable type-strain genomes for metagenomic binning, comparative biology and taxonomic classification.</title>
        <authorList>
            <person name="Goeker M."/>
        </authorList>
    </citation>
    <scope>NUCLEOTIDE SEQUENCE [LARGE SCALE GENOMIC DNA]</scope>
    <source>
        <strain evidence="1 2">DSM 28697</strain>
    </source>
</reference>
<dbReference type="InterPro" id="IPR013493">
    <property type="entry name" value="CHP02677"/>
</dbReference>
<proteinExistence type="predicted"/>
<gene>
    <name evidence="1" type="ORF">EV213_12457</name>
</gene>
<dbReference type="NCBIfam" id="TIGR02677">
    <property type="entry name" value="TIGR02677 family protein"/>
    <property type="match status" value="1"/>
</dbReference>
<dbReference type="EMBL" id="SNYJ01000024">
    <property type="protein sequence ID" value="TDQ34639.1"/>
    <property type="molecule type" value="Genomic_DNA"/>
</dbReference>
<dbReference type="Pfam" id="PF09660">
    <property type="entry name" value="DUF2397"/>
    <property type="match status" value="1"/>
</dbReference>
<accession>A0A4R6TQ58</accession>
<dbReference type="AlphaFoldDB" id="A0A4R6TQ58"/>